<keyword evidence="4" id="KW-0676">Redox-active center</keyword>
<dbReference type="InterPro" id="IPR036249">
    <property type="entry name" value="Thioredoxin-like_sf"/>
</dbReference>
<dbReference type="Pfam" id="PF00578">
    <property type="entry name" value="AhpC-TSA"/>
    <property type="match status" value="1"/>
</dbReference>
<evidence type="ECO:0000259" key="5">
    <source>
        <dbReference type="PROSITE" id="PS51352"/>
    </source>
</evidence>
<dbReference type="Gene3D" id="3.40.30.10">
    <property type="entry name" value="Glutaredoxin"/>
    <property type="match status" value="1"/>
</dbReference>
<dbReference type="PROSITE" id="PS00194">
    <property type="entry name" value="THIOREDOXIN_1"/>
    <property type="match status" value="1"/>
</dbReference>
<dbReference type="InterPro" id="IPR000866">
    <property type="entry name" value="AhpC/TSA"/>
</dbReference>
<evidence type="ECO:0000256" key="3">
    <source>
        <dbReference type="ARBA" id="ARBA00023157"/>
    </source>
</evidence>
<dbReference type="PANTHER" id="PTHR42852">
    <property type="entry name" value="THIOL:DISULFIDE INTERCHANGE PROTEIN DSBE"/>
    <property type="match status" value="1"/>
</dbReference>
<keyword evidence="7" id="KW-1185">Reference proteome</keyword>
<comment type="subcellular location">
    <subcellularLocation>
        <location evidence="1">Cell envelope</location>
    </subcellularLocation>
</comment>
<evidence type="ECO:0000256" key="1">
    <source>
        <dbReference type="ARBA" id="ARBA00004196"/>
    </source>
</evidence>
<gene>
    <name evidence="6" type="ORF">WI372_09880</name>
</gene>
<comment type="caution">
    <text evidence="6">The sequence shown here is derived from an EMBL/GenBank/DDBJ whole genome shotgun (WGS) entry which is preliminary data.</text>
</comment>
<dbReference type="PROSITE" id="PS51352">
    <property type="entry name" value="THIOREDOXIN_2"/>
    <property type="match status" value="1"/>
</dbReference>
<dbReference type="InterPro" id="IPR013766">
    <property type="entry name" value="Thioredoxin_domain"/>
</dbReference>
<dbReference type="EMBL" id="JBBHLI010000004">
    <property type="protein sequence ID" value="MEK9501287.1"/>
    <property type="molecule type" value="Genomic_DNA"/>
</dbReference>
<evidence type="ECO:0000256" key="2">
    <source>
        <dbReference type="ARBA" id="ARBA00022748"/>
    </source>
</evidence>
<dbReference type="SUPFAM" id="SSF52833">
    <property type="entry name" value="Thioredoxin-like"/>
    <property type="match status" value="1"/>
</dbReference>
<dbReference type="PROSITE" id="PS51257">
    <property type="entry name" value="PROKAR_LIPOPROTEIN"/>
    <property type="match status" value="1"/>
</dbReference>
<keyword evidence="3" id="KW-1015">Disulfide bond</keyword>
<proteinExistence type="predicted"/>
<dbReference type="InterPro" id="IPR017937">
    <property type="entry name" value="Thioredoxin_CS"/>
</dbReference>
<evidence type="ECO:0000313" key="7">
    <source>
        <dbReference type="Proteomes" id="UP001484239"/>
    </source>
</evidence>
<sequence>MKRLAMLALVGVLAGCGESLEPAPRVGDALPDLTFATLARTDSLSLADLEGRPVLLNMWATWCPPCREEIPFLQALHEEYGPRGLRVVGVSSDNAGAFDQVEEFLASAGVTYENLLDPRSAAMDAFRLFGLPATYLVDHEGRIALVRPAPVSEADTAFLSTIETIVAAAEGDR</sequence>
<evidence type="ECO:0000256" key="4">
    <source>
        <dbReference type="ARBA" id="ARBA00023284"/>
    </source>
</evidence>
<dbReference type="RefSeq" id="WP_405277508.1">
    <property type="nucleotide sequence ID" value="NZ_JBBHLI010000004.1"/>
</dbReference>
<name>A0ABU9E970_9BACT</name>
<dbReference type="CDD" id="cd02966">
    <property type="entry name" value="TlpA_like_family"/>
    <property type="match status" value="1"/>
</dbReference>
<reference evidence="6 7" key="1">
    <citation type="submission" date="2024-02" db="EMBL/GenBank/DDBJ databases">
        <title>A novel Gemmatimonadota bacterium.</title>
        <authorList>
            <person name="Du Z.-J."/>
            <person name="Ye Y.-Q."/>
        </authorList>
    </citation>
    <scope>NUCLEOTIDE SEQUENCE [LARGE SCALE GENOMIC DNA]</scope>
    <source>
        <strain evidence="6 7">DH-20</strain>
    </source>
</reference>
<evidence type="ECO:0000313" key="6">
    <source>
        <dbReference type="EMBL" id="MEK9501287.1"/>
    </source>
</evidence>
<dbReference type="Proteomes" id="UP001484239">
    <property type="component" value="Unassembled WGS sequence"/>
</dbReference>
<organism evidence="6 7">
    <name type="scientific">Gaopeijia maritima</name>
    <dbReference type="NCBI Taxonomy" id="3119007"/>
    <lineage>
        <taxon>Bacteria</taxon>
        <taxon>Pseudomonadati</taxon>
        <taxon>Gemmatimonadota</taxon>
        <taxon>Longimicrobiia</taxon>
        <taxon>Gaopeijiales</taxon>
        <taxon>Gaopeijiaceae</taxon>
        <taxon>Gaopeijia</taxon>
    </lineage>
</organism>
<accession>A0ABU9E970</accession>
<dbReference type="PANTHER" id="PTHR42852:SF6">
    <property type="entry name" value="THIOL:DISULFIDE INTERCHANGE PROTEIN DSBE"/>
    <property type="match status" value="1"/>
</dbReference>
<keyword evidence="2" id="KW-0201">Cytochrome c-type biogenesis</keyword>
<dbReference type="InterPro" id="IPR050553">
    <property type="entry name" value="Thioredoxin_ResA/DsbE_sf"/>
</dbReference>
<feature type="domain" description="Thioredoxin" evidence="5">
    <location>
        <begin position="24"/>
        <end position="167"/>
    </location>
</feature>
<protein>
    <submittedName>
        <fullName evidence="6">TlpA disulfide reductase family protein</fullName>
    </submittedName>
</protein>